<gene>
    <name evidence="2" type="ORF">PRZ48_012484</name>
</gene>
<keyword evidence="3" id="KW-1185">Reference proteome</keyword>
<protein>
    <submittedName>
        <fullName evidence="2">Uncharacterized protein</fullName>
    </submittedName>
</protein>
<comment type="caution">
    <text evidence="2">The sequence shown here is derived from an EMBL/GenBank/DDBJ whole genome shotgun (WGS) entry which is preliminary data.</text>
</comment>
<dbReference type="Proteomes" id="UP001305779">
    <property type="component" value="Unassembled WGS sequence"/>
</dbReference>
<accession>A0ABR0E501</accession>
<evidence type="ECO:0000256" key="1">
    <source>
        <dbReference type="SAM" id="MobiDB-lite"/>
    </source>
</evidence>
<sequence length="159" mass="18002">MTDMKTSNRCYILEIPPELRLQIYDEILAPITIPKGKDFSLLNTCKLIRNEALAPFLDKMERISDELDWAEQRKKIETTTLEYELTAKGLLLVAQTLISMEPQSEQVDRCESDSERESDSESELHSENESDSKSESGSENESASESESDSESDGDVDEE</sequence>
<dbReference type="EMBL" id="JAXOVC010000010">
    <property type="protein sequence ID" value="KAK4496504.1"/>
    <property type="molecule type" value="Genomic_DNA"/>
</dbReference>
<feature type="compositionally biased region" description="Basic and acidic residues" evidence="1">
    <location>
        <begin position="106"/>
        <end position="136"/>
    </location>
</feature>
<evidence type="ECO:0000313" key="3">
    <source>
        <dbReference type="Proteomes" id="UP001305779"/>
    </source>
</evidence>
<evidence type="ECO:0000313" key="2">
    <source>
        <dbReference type="EMBL" id="KAK4496504.1"/>
    </source>
</evidence>
<name>A0ABR0E501_ZASCE</name>
<organism evidence="2 3">
    <name type="scientific">Zasmidium cellare</name>
    <name type="common">Wine cellar mold</name>
    <name type="synonym">Racodium cellare</name>
    <dbReference type="NCBI Taxonomy" id="395010"/>
    <lineage>
        <taxon>Eukaryota</taxon>
        <taxon>Fungi</taxon>
        <taxon>Dikarya</taxon>
        <taxon>Ascomycota</taxon>
        <taxon>Pezizomycotina</taxon>
        <taxon>Dothideomycetes</taxon>
        <taxon>Dothideomycetidae</taxon>
        <taxon>Mycosphaerellales</taxon>
        <taxon>Mycosphaerellaceae</taxon>
        <taxon>Zasmidium</taxon>
    </lineage>
</organism>
<reference evidence="2 3" key="1">
    <citation type="journal article" date="2023" name="G3 (Bethesda)">
        <title>A chromosome-level genome assembly of Zasmidium syzygii isolated from banana leaves.</title>
        <authorList>
            <person name="van Westerhoven A.C."/>
            <person name="Mehrabi R."/>
            <person name="Talebi R."/>
            <person name="Steentjes M.B.F."/>
            <person name="Corcolon B."/>
            <person name="Chong P.A."/>
            <person name="Kema G.H.J."/>
            <person name="Seidl M.F."/>
        </authorList>
    </citation>
    <scope>NUCLEOTIDE SEQUENCE [LARGE SCALE GENOMIC DNA]</scope>
    <source>
        <strain evidence="2 3">P124</strain>
    </source>
</reference>
<feature type="region of interest" description="Disordered" evidence="1">
    <location>
        <begin position="101"/>
        <end position="159"/>
    </location>
</feature>
<feature type="compositionally biased region" description="Acidic residues" evidence="1">
    <location>
        <begin position="142"/>
        <end position="159"/>
    </location>
</feature>
<proteinExistence type="predicted"/>